<organism evidence="5">
    <name type="scientific">Tetraselmis chuii</name>
    <dbReference type="NCBI Taxonomy" id="63592"/>
    <lineage>
        <taxon>Eukaryota</taxon>
        <taxon>Viridiplantae</taxon>
        <taxon>Chlorophyta</taxon>
        <taxon>core chlorophytes</taxon>
        <taxon>Chlorodendrophyceae</taxon>
        <taxon>Chlorodendrales</taxon>
        <taxon>Chlorodendraceae</taxon>
        <taxon>Tetraselmis</taxon>
    </lineage>
</organism>
<evidence type="ECO:0000259" key="4">
    <source>
        <dbReference type="PROSITE" id="PS50102"/>
    </source>
</evidence>
<dbReference type="SUPFAM" id="SSF54928">
    <property type="entry name" value="RNA-binding domain, RBD"/>
    <property type="match status" value="1"/>
</dbReference>
<gene>
    <name evidence="5" type="ORF">TCHU04912_LOCUS21738</name>
</gene>
<dbReference type="GO" id="GO:0003729">
    <property type="term" value="F:mRNA binding"/>
    <property type="evidence" value="ECO:0007669"/>
    <property type="project" value="TreeGrafter"/>
</dbReference>
<dbReference type="PROSITE" id="PS50102">
    <property type="entry name" value="RRM"/>
    <property type="match status" value="1"/>
</dbReference>
<keyword evidence="1 2" id="KW-0694">RNA-binding</keyword>
<dbReference type="GO" id="GO:1990904">
    <property type="term" value="C:ribonucleoprotein complex"/>
    <property type="evidence" value="ECO:0007669"/>
    <property type="project" value="TreeGrafter"/>
</dbReference>
<dbReference type="Pfam" id="PF00076">
    <property type="entry name" value="RRM_1"/>
    <property type="match status" value="1"/>
</dbReference>
<dbReference type="SMART" id="SM00360">
    <property type="entry name" value="RRM"/>
    <property type="match status" value="1"/>
</dbReference>
<feature type="region of interest" description="Disordered" evidence="3">
    <location>
        <begin position="95"/>
        <end position="135"/>
    </location>
</feature>
<protein>
    <recommendedName>
        <fullName evidence="4">RRM domain-containing protein</fullName>
    </recommendedName>
</protein>
<dbReference type="CDD" id="cd00590">
    <property type="entry name" value="RRM_SF"/>
    <property type="match status" value="1"/>
</dbReference>
<evidence type="ECO:0000256" key="1">
    <source>
        <dbReference type="ARBA" id="ARBA00022884"/>
    </source>
</evidence>
<dbReference type="PANTHER" id="PTHR23003">
    <property type="entry name" value="RNA RECOGNITION MOTIF RRM DOMAIN CONTAINING PROTEIN"/>
    <property type="match status" value="1"/>
</dbReference>
<evidence type="ECO:0000313" key="5">
    <source>
        <dbReference type="EMBL" id="CAD9227157.1"/>
    </source>
</evidence>
<feature type="compositionally biased region" description="Basic and acidic residues" evidence="3">
    <location>
        <begin position="95"/>
        <end position="104"/>
    </location>
</feature>
<dbReference type="AlphaFoldDB" id="A0A7S1T7W0"/>
<dbReference type="InterPro" id="IPR035979">
    <property type="entry name" value="RBD_domain_sf"/>
</dbReference>
<reference evidence="5" key="1">
    <citation type="submission" date="2021-01" db="EMBL/GenBank/DDBJ databases">
        <authorList>
            <person name="Corre E."/>
            <person name="Pelletier E."/>
            <person name="Niang G."/>
            <person name="Scheremetjew M."/>
            <person name="Finn R."/>
            <person name="Kale V."/>
            <person name="Holt S."/>
            <person name="Cochrane G."/>
            <person name="Meng A."/>
            <person name="Brown T."/>
            <person name="Cohen L."/>
        </authorList>
    </citation>
    <scope>NUCLEOTIDE SEQUENCE</scope>
    <source>
        <strain evidence="5">PLY429</strain>
    </source>
</reference>
<dbReference type="Gene3D" id="3.30.70.330">
    <property type="match status" value="1"/>
</dbReference>
<name>A0A7S1T7W0_9CHLO</name>
<proteinExistence type="predicted"/>
<dbReference type="InterPro" id="IPR000504">
    <property type="entry name" value="RRM_dom"/>
</dbReference>
<evidence type="ECO:0000256" key="3">
    <source>
        <dbReference type="SAM" id="MobiDB-lite"/>
    </source>
</evidence>
<sequence>MGGGTVESKYVLYVSNVSSDTRTKEVRFEFERCAGKVYQCERDYKSRSALIEFDRSSDASYAWRKMDGFYMDGREWKVDYAIPDDFKFFGWKWTEGGDFRDSRSRSRSPTPVKKDKKSYKATPRSNSPTNTNHSD</sequence>
<dbReference type="InterPro" id="IPR050374">
    <property type="entry name" value="RRT5_SRSF_SR"/>
</dbReference>
<accession>A0A7S1T7W0</accession>
<dbReference type="InterPro" id="IPR012677">
    <property type="entry name" value="Nucleotide-bd_a/b_plait_sf"/>
</dbReference>
<feature type="domain" description="RRM" evidence="4">
    <location>
        <begin position="10"/>
        <end position="83"/>
    </location>
</feature>
<dbReference type="GO" id="GO:0005737">
    <property type="term" value="C:cytoplasm"/>
    <property type="evidence" value="ECO:0007669"/>
    <property type="project" value="TreeGrafter"/>
</dbReference>
<feature type="compositionally biased region" description="Polar residues" evidence="3">
    <location>
        <begin position="123"/>
        <end position="135"/>
    </location>
</feature>
<evidence type="ECO:0000256" key="2">
    <source>
        <dbReference type="PROSITE-ProRule" id="PRU00176"/>
    </source>
</evidence>
<dbReference type="PANTHER" id="PTHR23003:SF3">
    <property type="entry name" value="FI21236P1-RELATED"/>
    <property type="match status" value="1"/>
</dbReference>
<dbReference type="EMBL" id="HBGG01042108">
    <property type="protein sequence ID" value="CAD9227157.1"/>
    <property type="molecule type" value="Transcribed_RNA"/>
</dbReference>
<dbReference type="GO" id="GO:0005634">
    <property type="term" value="C:nucleus"/>
    <property type="evidence" value="ECO:0007669"/>
    <property type="project" value="TreeGrafter"/>
</dbReference>